<sequence>MSLEKKVIDPPSIGDYLHGYTLSYQSYGSLWQLLGTGAWFWTRENNLKEKVDGQLLRSIAIFVKKINNLRTRKTSMNIFGK</sequence>
<reference evidence="1" key="1">
    <citation type="journal article" date="2012" name="Nature">
        <title>The oyster genome reveals stress adaptation and complexity of shell formation.</title>
        <authorList>
            <person name="Zhang G."/>
            <person name="Fang X."/>
            <person name="Guo X."/>
            <person name="Li L."/>
            <person name="Luo R."/>
            <person name="Xu F."/>
            <person name="Yang P."/>
            <person name="Zhang L."/>
            <person name="Wang X."/>
            <person name="Qi H."/>
            <person name="Xiong Z."/>
            <person name="Que H."/>
            <person name="Xie Y."/>
            <person name="Holland P.W."/>
            <person name="Paps J."/>
            <person name="Zhu Y."/>
            <person name="Wu F."/>
            <person name="Chen Y."/>
            <person name="Wang J."/>
            <person name="Peng C."/>
            <person name="Meng J."/>
            <person name="Yang L."/>
            <person name="Liu J."/>
            <person name="Wen B."/>
            <person name="Zhang N."/>
            <person name="Huang Z."/>
            <person name="Zhu Q."/>
            <person name="Feng Y."/>
            <person name="Mount A."/>
            <person name="Hedgecock D."/>
            <person name="Xu Z."/>
            <person name="Liu Y."/>
            <person name="Domazet-Loso T."/>
            <person name="Du Y."/>
            <person name="Sun X."/>
            <person name="Zhang S."/>
            <person name="Liu B."/>
            <person name="Cheng P."/>
            <person name="Jiang X."/>
            <person name="Li J."/>
            <person name="Fan D."/>
            <person name="Wang W."/>
            <person name="Fu W."/>
            <person name="Wang T."/>
            <person name="Wang B."/>
            <person name="Zhang J."/>
            <person name="Peng Z."/>
            <person name="Li Y."/>
            <person name="Li N."/>
            <person name="Wang J."/>
            <person name="Chen M."/>
            <person name="He Y."/>
            <person name="Tan F."/>
            <person name="Song X."/>
            <person name="Zheng Q."/>
            <person name="Huang R."/>
            <person name="Yang H."/>
            <person name="Du X."/>
            <person name="Chen L."/>
            <person name="Yang M."/>
            <person name="Gaffney P.M."/>
            <person name="Wang S."/>
            <person name="Luo L."/>
            <person name="She Z."/>
            <person name="Ming Y."/>
            <person name="Huang W."/>
            <person name="Zhang S."/>
            <person name="Huang B."/>
            <person name="Zhang Y."/>
            <person name="Qu T."/>
            <person name="Ni P."/>
            <person name="Miao G."/>
            <person name="Wang J."/>
            <person name="Wang Q."/>
            <person name="Steinberg C.E."/>
            <person name="Wang H."/>
            <person name="Li N."/>
            <person name="Qian L."/>
            <person name="Zhang G."/>
            <person name="Li Y."/>
            <person name="Yang H."/>
            <person name="Liu X."/>
            <person name="Wang J."/>
            <person name="Yin Y."/>
            <person name="Wang J."/>
        </authorList>
    </citation>
    <scope>NUCLEOTIDE SEQUENCE [LARGE SCALE GENOMIC DNA]</scope>
    <source>
        <strain evidence="1">05x7-T-G4-1.051#20</strain>
    </source>
</reference>
<dbReference type="EMBL" id="JH816450">
    <property type="protein sequence ID" value="EKC39635.1"/>
    <property type="molecule type" value="Genomic_DNA"/>
</dbReference>
<organism evidence="1">
    <name type="scientific">Magallana gigas</name>
    <name type="common">Pacific oyster</name>
    <name type="synonym">Crassostrea gigas</name>
    <dbReference type="NCBI Taxonomy" id="29159"/>
    <lineage>
        <taxon>Eukaryota</taxon>
        <taxon>Metazoa</taxon>
        <taxon>Spiralia</taxon>
        <taxon>Lophotrochozoa</taxon>
        <taxon>Mollusca</taxon>
        <taxon>Bivalvia</taxon>
        <taxon>Autobranchia</taxon>
        <taxon>Pteriomorphia</taxon>
        <taxon>Ostreida</taxon>
        <taxon>Ostreoidea</taxon>
        <taxon>Ostreidae</taxon>
        <taxon>Magallana</taxon>
    </lineage>
</organism>
<name>K1RE73_MAGGI</name>
<accession>K1RE73</accession>
<protein>
    <submittedName>
        <fullName evidence="1">Uncharacterized protein</fullName>
    </submittedName>
</protein>
<gene>
    <name evidence="1" type="ORF">CGI_10025089</name>
</gene>
<dbReference type="InParanoid" id="K1RE73"/>
<evidence type="ECO:0000313" key="1">
    <source>
        <dbReference type="EMBL" id="EKC39635.1"/>
    </source>
</evidence>
<dbReference type="AlphaFoldDB" id="K1RE73"/>
<proteinExistence type="predicted"/>
<dbReference type="HOGENOM" id="CLU_2576157_0_0_1"/>